<evidence type="ECO:0000313" key="1">
    <source>
        <dbReference type="EMBL" id="KAI8435239.1"/>
    </source>
</evidence>
<accession>A0ACC0KFM6</accession>
<reference evidence="1 2" key="1">
    <citation type="journal article" date="2022" name="Genome Biol. Evol.">
        <title>The Spruce Budworm Genome: Reconstructing the Evolutionary History of Antifreeze Proteins.</title>
        <authorList>
            <person name="Beliveau C."/>
            <person name="Gagne P."/>
            <person name="Picq S."/>
            <person name="Vernygora O."/>
            <person name="Keeling C.I."/>
            <person name="Pinkney K."/>
            <person name="Doucet D."/>
            <person name="Wen F."/>
            <person name="Johnston J.S."/>
            <person name="Maaroufi H."/>
            <person name="Boyle B."/>
            <person name="Laroche J."/>
            <person name="Dewar K."/>
            <person name="Juretic N."/>
            <person name="Blackburn G."/>
            <person name="Nisole A."/>
            <person name="Brunet B."/>
            <person name="Brandao M."/>
            <person name="Lumley L."/>
            <person name="Duan J."/>
            <person name="Quan G."/>
            <person name="Lucarotti C.J."/>
            <person name="Roe A.D."/>
            <person name="Sperling F.A.H."/>
            <person name="Levesque R.C."/>
            <person name="Cusson M."/>
        </authorList>
    </citation>
    <scope>NUCLEOTIDE SEQUENCE [LARGE SCALE GENOMIC DNA]</scope>
    <source>
        <strain evidence="1">Glfc:IPQL:Cfum</strain>
    </source>
</reference>
<dbReference type="EMBL" id="CM046105">
    <property type="protein sequence ID" value="KAI8435239.1"/>
    <property type="molecule type" value="Genomic_DNA"/>
</dbReference>
<organism evidence="1 2">
    <name type="scientific">Choristoneura fumiferana</name>
    <name type="common">Spruce budworm moth</name>
    <name type="synonym">Archips fumiferana</name>
    <dbReference type="NCBI Taxonomy" id="7141"/>
    <lineage>
        <taxon>Eukaryota</taxon>
        <taxon>Metazoa</taxon>
        <taxon>Ecdysozoa</taxon>
        <taxon>Arthropoda</taxon>
        <taxon>Hexapoda</taxon>
        <taxon>Insecta</taxon>
        <taxon>Pterygota</taxon>
        <taxon>Neoptera</taxon>
        <taxon>Endopterygota</taxon>
        <taxon>Lepidoptera</taxon>
        <taxon>Glossata</taxon>
        <taxon>Ditrysia</taxon>
        <taxon>Tortricoidea</taxon>
        <taxon>Tortricidae</taxon>
        <taxon>Tortricinae</taxon>
        <taxon>Choristoneura</taxon>
    </lineage>
</organism>
<keyword evidence="2" id="KW-1185">Reference proteome</keyword>
<protein>
    <submittedName>
        <fullName evidence="1">Uncharacterized protein</fullName>
    </submittedName>
</protein>
<sequence length="1088" mass="125072">MAIRIRDCYDFLTRRFFLISWISLVIYLFYTTFIFYKTSRRFYYLRELLGIGLCISRGTATVLNICCALVLLPLCKKLNQLLYRILSKLCPGLFFFWLEKAKSFHMTVAITLVIFAVIHSTSHFVNLWNFSRNYDETLKEINLANYKNENPLMLLMSPAGLTGVTMLVITLTMALTSMRIVRQKVYNAFWYTHQLYMPFMVLLIVHPLSGVLKEEIFVEKRLNYIDKEENNDISRIHSPVFVPIQSKATHMARRTISLTLSCHEQFSCRAGQYVLLQCQEVSRLEWHPFTVVKVPTSSQRNFIVWIRVKGDWTDALERLLLQKGSDNLNILVDGPFSSPMEGVRRSRVAVCVAAGVGITPFVATLHDMLLNPRKLLPGRVHLLWIVRHERELTWLAELATEVLSELRSANRPDRLQLELYITNSDMDEENKKQNTSHVVEINERGSITHVVTNGINDEKVTLLTPNRKRRDYLNIAKCESVRADYNLAKEFPLLACRAKPGRPHWDRLFGYWVHLYPEDHLNLKNDIFAFNLKYLFLAGLWPSDKWAIENRFLYKMYEVSLHVLGAIFLIVTGIGTYRSRNDIMALLGSVDKSLAGYNFTAKVIVFLYKRKQLEILITEINHSGDQVSEERKKVMLIHVVFVTGFIISLAGAFSLLAFYNNEMTIEAWMPFDPMTNRMNLLLSMQILMITFTVPCVSRGIAMQGIVCGLVMYVCDQLVDVQERIRALVYTPESERVMREKFKDIIKKHIRLIKYSQTMSEIFKEYFLIQNLAVTVELCLSAFMATITGLEQQSLLASFVAFLCVALLNAFIYCYLGDELIVQSQSIALAAYESTWTSWPPDLQKDLQILIRAAQKPLKLSAGGVADMSMQTYSQTLYNGYSIFAVLNDADILECKDSMEALSELNEKGREKISQLREELESMEVYGKETCDDKYSIEMEAQKHQLVLLLKEFKEANISSMFAIEKAQREELLKPPEGDDSSLRNRKKKVDRDALLEKSSGVTEQLLAISRQLADTTQRSQNTLDSLVSSSSAVHGTQSELLNTAGSISQSSKLLKKYGRREFTDKLIMFFAFLFFLAVCLYIVQRRLF</sequence>
<dbReference type="Proteomes" id="UP001064048">
    <property type="component" value="Chromosome 5"/>
</dbReference>
<gene>
    <name evidence="1" type="ORF">MSG28_003592</name>
</gene>
<comment type="caution">
    <text evidence="1">The sequence shown here is derived from an EMBL/GenBank/DDBJ whole genome shotgun (WGS) entry which is preliminary data.</text>
</comment>
<proteinExistence type="predicted"/>
<evidence type="ECO:0000313" key="2">
    <source>
        <dbReference type="Proteomes" id="UP001064048"/>
    </source>
</evidence>
<name>A0ACC0KFM6_CHOFU</name>